<name>A0ABU4GMZ5_9CLOT</name>
<keyword evidence="2" id="KW-0378">Hydrolase</keyword>
<dbReference type="Pfam" id="PF04471">
    <property type="entry name" value="Mrr_cat"/>
    <property type="match status" value="1"/>
</dbReference>
<dbReference type="InterPro" id="IPR011856">
    <property type="entry name" value="tRNA_endonuc-like_dom_sf"/>
</dbReference>
<gene>
    <name evidence="2" type="ORF">RZO55_08540</name>
</gene>
<evidence type="ECO:0000259" key="1">
    <source>
        <dbReference type="Pfam" id="PF04471"/>
    </source>
</evidence>
<dbReference type="Proteomes" id="UP001276854">
    <property type="component" value="Unassembled WGS sequence"/>
</dbReference>
<proteinExistence type="predicted"/>
<dbReference type="InterPro" id="IPR007560">
    <property type="entry name" value="Restrct_endonuc_IV_Mrr"/>
</dbReference>
<reference evidence="2 3" key="1">
    <citation type="submission" date="2023-10" db="EMBL/GenBank/DDBJ databases">
        <title>A novel Glycoside Hydrolase 43-Like Enzyme from Clostrdium boliviensis is an Endo-xylanase, and a Candidate for Xylooligosaccharides Production from Different Xylan Substrates.</title>
        <authorList>
            <person name="Alvarez M.T."/>
            <person name="Rocabado-Villegas L.R."/>
            <person name="Salas-Veizaga D.M."/>
            <person name="Linares-Pasten J.A."/>
            <person name="Gudmundsdottir E.E."/>
            <person name="Hreggvidsson G.O."/>
            <person name="Adlercreutz P."/>
            <person name="Nordberg Karlsson E."/>
        </authorList>
    </citation>
    <scope>NUCLEOTIDE SEQUENCE [LARGE SCALE GENOMIC DNA]</scope>
    <source>
        <strain evidence="2 3">E-1</strain>
    </source>
</reference>
<evidence type="ECO:0000313" key="2">
    <source>
        <dbReference type="EMBL" id="MDW2797622.1"/>
    </source>
</evidence>
<feature type="domain" description="Restriction endonuclease type IV Mrr" evidence="1">
    <location>
        <begin position="217"/>
        <end position="332"/>
    </location>
</feature>
<dbReference type="InterPro" id="IPR011335">
    <property type="entry name" value="Restrct_endonuc-II-like"/>
</dbReference>
<keyword evidence="2" id="KW-0255">Endonuclease</keyword>
<organism evidence="2 3">
    <name type="scientific">Clostridium boliviensis</name>
    <dbReference type="NCBI Taxonomy" id="318465"/>
    <lineage>
        <taxon>Bacteria</taxon>
        <taxon>Bacillati</taxon>
        <taxon>Bacillota</taxon>
        <taxon>Clostridia</taxon>
        <taxon>Eubacteriales</taxon>
        <taxon>Clostridiaceae</taxon>
        <taxon>Clostridium</taxon>
    </lineage>
</organism>
<dbReference type="InterPro" id="IPR052906">
    <property type="entry name" value="Type_IV_Methyl-Rstrct_Enzyme"/>
</dbReference>
<dbReference type="PANTHER" id="PTHR30015:SF7">
    <property type="entry name" value="TYPE IV METHYL-DIRECTED RESTRICTION ENZYME ECOKMRR"/>
    <property type="match status" value="1"/>
</dbReference>
<dbReference type="GO" id="GO:0004519">
    <property type="term" value="F:endonuclease activity"/>
    <property type="evidence" value="ECO:0007669"/>
    <property type="project" value="UniProtKB-KW"/>
</dbReference>
<protein>
    <submittedName>
        <fullName evidence="2">Restriction endonuclease</fullName>
    </submittedName>
</protein>
<dbReference type="RefSeq" id="WP_318063871.1">
    <property type="nucleotide sequence ID" value="NZ_JAWONS010000124.1"/>
</dbReference>
<dbReference type="EMBL" id="JAWONS010000124">
    <property type="protein sequence ID" value="MDW2797622.1"/>
    <property type="molecule type" value="Genomic_DNA"/>
</dbReference>
<dbReference type="Gene3D" id="3.40.1350.10">
    <property type="match status" value="1"/>
</dbReference>
<dbReference type="SUPFAM" id="SSF52980">
    <property type="entry name" value="Restriction endonuclease-like"/>
    <property type="match status" value="1"/>
</dbReference>
<accession>A0ABU4GMZ5</accession>
<keyword evidence="3" id="KW-1185">Reference proteome</keyword>
<dbReference type="PANTHER" id="PTHR30015">
    <property type="entry name" value="MRR RESTRICTION SYSTEM PROTEIN"/>
    <property type="match status" value="1"/>
</dbReference>
<keyword evidence="2" id="KW-0540">Nuclease</keyword>
<evidence type="ECO:0000313" key="3">
    <source>
        <dbReference type="Proteomes" id="UP001276854"/>
    </source>
</evidence>
<comment type="caution">
    <text evidence="2">The sequence shown here is derived from an EMBL/GenBank/DDBJ whole genome shotgun (WGS) entry which is preliminary data.</text>
</comment>
<sequence>MGQVGFAKGQLISEMAETTGFKSGLSFSYQRMLKIVSDECKRILERNLYSVVGLRPEEYEEIYFDVLQGTGYAPQTASPYMHLFSLTLQDMFADDKEKFDIGLKVYEEYGVWMKEEIDALEKSGEIRYGMIISPEPYLERCKIKYGKFGYGVALQVLKSQINYQKYSPWYSTRRVNWENKVELEDLFKSESLKTYYGSFIDQRYIDYLSNHLDDIGEIHWRKFEALTGEFFKKEGYEVTLGPGRNDGGIDVRVWKEKEDKENPPMILIQCKRQKDKVKSEIVKALWADVLYEKAESGLIVTSSEVAMGAKEDCKVRGYNIDFAEKVTLQKWITSMRSKDIEIIV</sequence>